<dbReference type="SUPFAM" id="SSF56219">
    <property type="entry name" value="DNase I-like"/>
    <property type="match status" value="1"/>
</dbReference>
<dbReference type="Pfam" id="PF00078">
    <property type="entry name" value="RVT_1"/>
    <property type="match status" value="1"/>
</dbReference>
<keyword evidence="4" id="KW-1185">Reference proteome</keyword>
<name>A0A6H5ILI8_9HYME</name>
<evidence type="ECO:0000313" key="4">
    <source>
        <dbReference type="Proteomes" id="UP000479190"/>
    </source>
</evidence>
<accession>A0A6H5ILI8</accession>
<dbReference type="PANTHER" id="PTHR47510:SF3">
    <property type="entry name" value="ENDO_EXONUCLEASE_PHOSPHATASE DOMAIN-CONTAINING PROTEIN"/>
    <property type="match status" value="1"/>
</dbReference>
<dbReference type="PROSITE" id="PS50878">
    <property type="entry name" value="RT_POL"/>
    <property type="match status" value="1"/>
</dbReference>
<evidence type="ECO:0000259" key="2">
    <source>
        <dbReference type="PROSITE" id="PS50878"/>
    </source>
</evidence>
<dbReference type="Proteomes" id="UP000479190">
    <property type="component" value="Unassembled WGS sequence"/>
</dbReference>
<gene>
    <name evidence="3" type="ORF">TBRA_LOCUS8467</name>
</gene>
<dbReference type="GO" id="GO:0071897">
    <property type="term" value="P:DNA biosynthetic process"/>
    <property type="evidence" value="ECO:0007669"/>
    <property type="project" value="UniProtKB-ARBA"/>
</dbReference>
<feature type="region of interest" description="Disordered" evidence="1">
    <location>
        <begin position="1"/>
        <end position="29"/>
    </location>
</feature>
<reference evidence="3 4" key="1">
    <citation type="submission" date="2020-02" db="EMBL/GenBank/DDBJ databases">
        <authorList>
            <person name="Ferguson B K."/>
        </authorList>
    </citation>
    <scope>NUCLEOTIDE SEQUENCE [LARGE SCALE GENOMIC DNA]</scope>
</reference>
<dbReference type="SUPFAM" id="SSF56672">
    <property type="entry name" value="DNA/RNA polymerases"/>
    <property type="match status" value="1"/>
</dbReference>
<dbReference type="Gene3D" id="3.60.10.10">
    <property type="entry name" value="Endonuclease/exonuclease/phosphatase"/>
    <property type="match status" value="1"/>
</dbReference>
<protein>
    <recommendedName>
        <fullName evidence="2">Reverse transcriptase domain-containing protein</fullName>
    </recommendedName>
</protein>
<dbReference type="InterPro" id="IPR043502">
    <property type="entry name" value="DNA/RNA_pol_sf"/>
</dbReference>
<sequence length="745" mass="82212">MPLSDSNEKLNDNHDSDEPQNKKKKDVDDTESLLNETFHTFMNSEHRIFVGAVPSRLTLCKAAHDLRRMRDVSSCLGEIFLRVDATFFFETNFSLLEQYFHINSPTITAVTETFLKPSHNTDLYHIAGYNFFHHDRLNKAGGGIAVYVRDDLSTSILAASERVYSRKAEFVFYEIASGSVKLLLGVVYRPPGVARPHDFIDVLSSLSTSYDEVVVTGDLTSTSLLPAVSPRTSRMSWTRFPCTSIDDGTLLQAMYFSLSHYPELADPFSDPTELDGGAACLTDAITEALDIVAPTQVIAVRPKYRPWCDGEVRALIRRRDSAYRRARRSPTPENVILYRRLRSCARYALERAKTTYFRLNVVGAIGPRESWRVLRDMGISSRPSPSPLSVFDPDVLNRHFAAVSAAVSPLSTEDIELALSTPPPAHRFQPFSIGHVSELGVLQALARLKSRGCGVDGLSACVIKRVCPAILSSVTAIVNRSFELSHFPSSWKVASIVPLAKTSSLSSPSDTRPIAQLPEISKVIERVVHHRLLLYLSRYDLLDRDQFGFRPGHSTQTALLHVTEAIRRSADVGEVAELVSFDFSKAFDAIPHALLLRKLRMIGCDEGSLRWFASYLSGRAQAVRSPDGSHTPLVPVSSGVPQGSVLGPLLFIIFINDLPTVLDKAQHMIYADDTQILITGPSRPIAGLVTAANSEIAAICEWARSNLIRLNSNKTGAMLSVVAVSGSRVPLMEDLHGCSSTAYRL</sequence>
<feature type="domain" description="Reverse transcriptase" evidence="2">
    <location>
        <begin position="480"/>
        <end position="729"/>
    </location>
</feature>
<dbReference type="PANTHER" id="PTHR47510">
    <property type="entry name" value="REVERSE TRANSCRIPTASE DOMAIN-CONTAINING PROTEIN"/>
    <property type="match status" value="1"/>
</dbReference>
<dbReference type="CDD" id="cd01650">
    <property type="entry name" value="RT_nLTR_like"/>
    <property type="match status" value="1"/>
</dbReference>
<dbReference type="InterPro" id="IPR036691">
    <property type="entry name" value="Endo/exonu/phosph_ase_sf"/>
</dbReference>
<organism evidence="3 4">
    <name type="scientific">Trichogramma brassicae</name>
    <dbReference type="NCBI Taxonomy" id="86971"/>
    <lineage>
        <taxon>Eukaryota</taxon>
        <taxon>Metazoa</taxon>
        <taxon>Ecdysozoa</taxon>
        <taxon>Arthropoda</taxon>
        <taxon>Hexapoda</taxon>
        <taxon>Insecta</taxon>
        <taxon>Pterygota</taxon>
        <taxon>Neoptera</taxon>
        <taxon>Endopterygota</taxon>
        <taxon>Hymenoptera</taxon>
        <taxon>Apocrita</taxon>
        <taxon>Proctotrupomorpha</taxon>
        <taxon>Chalcidoidea</taxon>
        <taxon>Trichogrammatidae</taxon>
        <taxon>Trichogramma</taxon>
    </lineage>
</organism>
<proteinExistence type="predicted"/>
<feature type="compositionally biased region" description="Basic and acidic residues" evidence="1">
    <location>
        <begin position="1"/>
        <end position="27"/>
    </location>
</feature>
<evidence type="ECO:0000313" key="3">
    <source>
        <dbReference type="EMBL" id="CAB0036605.1"/>
    </source>
</evidence>
<dbReference type="EMBL" id="CADCXV010000822">
    <property type="protein sequence ID" value="CAB0036605.1"/>
    <property type="molecule type" value="Genomic_DNA"/>
</dbReference>
<dbReference type="OrthoDB" id="7763192at2759"/>
<dbReference type="InterPro" id="IPR000477">
    <property type="entry name" value="RT_dom"/>
</dbReference>
<evidence type="ECO:0000256" key="1">
    <source>
        <dbReference type="SAM" id="MobiDB-lite"/>
    </source>
</evidence>
<dbReference type="AlphaFoldDB" id="A0A6H5ILI8"/>